<evidence type="ECO:0000256" key="4">
    <source>
        <dbReference type="ARBA" id="ARBA00022771"/>
    </source>
</evidence>
<reference evidence="12" key="1">
    <citation type="submission" date="2010-08" db="EMBL/GenBank/DDBJ databases">
        <authorList>
            <consortium name="Caenorhabditis japonica Sequencing Consortium"/>
            <person name="Wilson R.K."/>
        </authorList>
    </citation>
    <scope>NUCLEOTIDE SEQUENCE [LARGE SCALE GENOMIC DNA]</scope>
    <source>
        <strain evidence="12">DF5081</strain>
    </source>
</reference>
<dbReference type="AlphaFoldDB" id="A0A8R1E0Y4"/>
<keyword evidence="12" id="KW-1185">Reference proteome</keyword>
<evidence type="ECO:0000256" key="5">
    <source>
        <dbReference type="ARBA" id="ARBA00022833"/>
    </source>
</evidence>
<feature type="region of interest" description="Disordered" evidence="9">
    <location>
        <begin position="50"/>
        <end position="70"/>
    </location>
</feature>
<keyword evidence="4 8" id="KW-0863">Zinc-finger</keyword>
<evidence type="ECO:0000259" key="10">
    <source>
        <dbReference type="PROSITE" id="PS51522"/>
    </source>
</evidence>
<evidence type="ECO:0000256" key="8">
    <source>
        <dbReference type="PROSITE-ProRule" id="PRU00855"/>
    </source>
</evidence>
<evidence type="ECO:0000313" key="11">
    <source>
        <dbReference type="EnsemblMetazoa" id="CJA15744.1"/>
    </source>
</evidence>
<evidence type="ECO:0000256" key="6">
    <source>
        <dbReference type="ARBA" id="ARBA00022845"/>
    </source>
</evidence>
<evidence type="ECO:0000256" key="3">
    <source>
        <dbReference type="ARBA" id="ARBA00022723"/>
    </source>
</evidence>
<dbReference type="PANTHER" id="PTHR12887">
    <property type="entry name" value="NANOS PROTEIN"/>
    <property type="match status" value="1"/>
</dbReference>
<dbReference type="GO" id="GO:0008270">
    <property type="term" value="F:zinc ion binding"/>
    <property type="evidence" value="ECO:0007669"/>
    <property type="project" value="UniProtKB-KW"/>
</dbReference>
<evidence type="ECO:0000256" key="2">
    <source>
        <dbReference type="ARBA" id="ARBA00022490"/>
    </source>
</evidence>
<dbReference type="PROSITE" id="PS51522">
    <property type="entry name" value="ZF_NANOS"/>
    <property type="match status" value="1"/>
</dbReference>
<sequence>MNELWVRENGRKLVGKGGMQAPIYRLQNRVTGKNFPIKDTESEILLFKESSQSTDSYSPDSSSSDGFTYSQSEDLEHIDPIAELVMLGNANAVMVNEENRSERSSGNSEESANYETIGEPVNLHNFDPSETSGFRSFSDVDILFSEASYDDVARVNLELFHAMHKFKERTADHQWEMSTREKLRALNIQEFINSQNPAILADQNPIGNNRSKNSQPCGNYSTSFNRSCFRMCCSFCYGTYVTFARLSGNPILSKDDSGPWSDHQCKTNGIVSCPVLRRNKCTVCGATGDYAHTSKYHHEHPEFCT</sequence>
<dbReference type="GO" id="GO:0006417">
    <property type="term" value="P:regulation of translation"/>
    <property type="evidence" value="ECO:0007669"/>
    <property type="project" value="UniProtKB-UniRule"/>
</dbReference>
<keyword evidence="5" id="KW-0862">Zinc</keyword>
<dbReference type="EnsemblMetazoa" id="CJA15744.1">
    <property type="protein sequence ID" value="CJA15744.1"/>
    <property type="gene ID" value="WBGene00134948"/>
</dbReference>
<reference evidence="11" key="2">
    <citation type="submission" date="2022-06" db="UniProtKB">
        <authorList>
            <consortium name="EnsemblMetazoa"/>
        </authorList>
    </citation>
    <scope>IDENTIFICATION</scope>
    <source>
        <strain evidence="11">DF5081</strain>
    </source>
</reference>
<evidence type="ECO:0000256" key="7">
    <source>
        <dbReference type="ARBA" id="ARBA00022884"/>
    </source>
</evidence>
<dbReference type="InterPro" id="IPR038129">
    <property type="entry name" value="Nanos_sf"/>
</dbReference>
<comment type="subcellular location">
    <subcellularLocation>
        <location evidence="1">Cytoplasm</location>
    </subcellularLocation>
</comment>
<comment type="similarity">
    <text evidence="8">Belongs to the nanos family.</text>
</comment>
<dbReference type="GO" id="GO:0005737">
    <property type="term" value="C:cytoplasm"/>
    <property type="evidence" value="ECO:0007669"/>
    <property type="project" value="UniProtKB-SubCell"/>
</dbReference>
<evidence type="ECO:0000256" key="1">
    <source>
        <dbReference type="ARBA" id="ARBA00004496"/>
    </source>
</evidence>
<accession>A0A8R1E0Y4</accession>
<keyword evidence="3" id="KW-0479">Metal-binding</keyword>
<protein>
    <submittedName>
        <fullName evidence="11">Nanos-type domain-containing protein</fullName>
    </submittedName>
</protein>
<dbReference type="Pfam" id="PF05741">
    <property type="entry name" value="zf-nanos"/>
    <property type="match status" value="1"/>
</dbReference>
<dbReference type="Proteomes" id="UP000005237">
    <property type="component" value="Unassembled WGS sequence"/>
</dbReference>
<dbReference type="GO" id="GO:0003723">
    <property type="term" value="F:RNA binding"/>
    <property type="evidence" value="ECO:0007669"/>
    <property type="project" value="UniProtKB-UniRule"/>
</dbReference>
<keyword evidence="2" id="KW-0963">Cytoplasm</keyword>
<keyword evidence="6 8" id="KW-0810">Translation regulation</keyword>
<evidence type="ECO:0000313" key="12">
    <source>
        <dbReference type="Proteomes" id="UP000005237"/>
    </source>
</evidence>
<keyword evidence="7 8" id="KW-0694">RNA-binding</keyword>
<name>A0A8R1E0Y4_CAEJA</name>
<proteinExistence type="inferred from homology"/>
<organism evidence="11 12">
    <name type="scientific">Caenorhabditis japonica</name>
    <dbReference type="NCBI Taxonomy" id="281687"/>
    <lineage>
        <taxon>Eukaryota</taxon>
        <taxon>Metazoa</taxon>
        <taxon>Ecdysozoa</taxon>
        <taxon>Nematoda</taxon>
        <taxon>Chromadorea</taxon>
        <taxon>Rhabditida</taxon>
        <taxon>Rhabditina</taxon>
        <taxon>Rhabditomorpha</taxon>
        <taxon>Rhabditoidea</taxon>
        <taxon>Rhabditidae</taxon>
        <taxon>Peloderinae</taxon>
        <taxon>Caenorhabditis</taxon>
    </lineage>
</organism>
<dbReference type="Gene3D" id="4.10.60.30">
    <property type="entry name" value="Nanos, RNA-binding domain"/>
    <property type="match status" value="1"/>
</dbReference>
<dbReference type="InterPro" id="IPR008705">
    <property type="entry name" value="Nanos/Xcar2"/>
</dbReference>
<feature type="domain" description="Nanos-type" evidence="10">
    <location>
        <begin position="232"/>
        <end position="299"/>
    </location>
</feature>
<dbReference type="InterPro" id="IPR024161">
    <property type="entry name" value="Znf_nanos-typ"/>
</dbReference>
<evidence type="ECO:0000256" key="9">
    <source>
        <dbReference type="SAM" id="MobiDB-lite"/>
    </source>
</evidence>